<protein>
    <submittedName>
        <fullName evidence="2">Uncharacterized protein</fullName>
    </submittedName>
</protein>
<dbReference type="AlphaFoldDB" id="A0A6M3LUU3"/>
<proteinExistence type="predicted"/>
<evidence type="ECO:0000313" key="1">
    <source>
        <dbReference type="EMBL" id="QJA73963.1"/>
    </source>
</evidence>
<reference evidence="2" key="1">
    <citation type="submission" date="2020-03" db="EMBL/GenBank/DDBJ databases">
        <title>The deep terrestrial virosphere.</title>
        <authorList>
            <person name="Holmfeldt K."/>
            <person name="Nilsson E."/>
            <person name="Simone D."/>
            <person name="Lopez-Fernandez M."/>
            <person name="Wu X."/>
            <person name="de Brujin I."/>
            <person name="Lundin D."/>
            <person name="Andersson A."/>
            <person name="Bertilsson S."/>
            <person name="Dopson M."/>
        </authorList>
    </citation>
    <scope>NUCLEOTIDE SEQUENCE</scope>
    <source>
        <strain evidence="1">MM415A02151</strain>
        <strain evidence="2">MM415B06340</strain>
    </source>
</reference>
<accession>A0A6M3LUU3</accession>
<dbReference type="EMBL" id="MT142064">
    <property type="protein sequence ID" value="QJA73963.1"/>
    <property type="molecule type" value="Genomic_DNA"/>
</dbReference>
<sequence length="84" mass="9423">MENNNDEPRAKPRLSVDITEKEQDRMRELIPWGLQSAIVRTLMNSALDLIEEYGEVALAGLITGKVSALDIIRRIDKEVKSGSN</sequence>
<organism evidence="2">
    <name type="scientific">viral metagenome</name>
    <dbReference type="NCBI Taxonomy" id="1070528"/>
    <lineage>
        <taxon>unclassified sequences</taxon>
        <taxon>metagenomes</taxon>
        <taxon>organismal metagenomes</taxon>
    </lineage>
</organism>
<name>A0A6M3LUU3_9ZZZZ</name>
<gene>
    <name evidence="1" type="ORF">MM415A02151_0011</name>
    <name evidence="2" type="ORF">MM415B06340_0006</name>
</gene>
<evidence type="ECO:0000313" key="2">
    <source>
        <dbReference type="EMBL" id="QJA97334.1"/>
    </source>
</evidence>
<dbReference type="EMBL" id="MT143484">
    <property type="protein sequence ID" value="QJA97334.1"/>
    <property type="molecule type" value="Genomic_DNA"/>
</dbReference>